<keyword evidence="2" id="KW-1185">Reference proteome</keyword>
<dbReference type="SUPFAM" id="SSF57850">
    <property type="entry name" value="RING/U-box"/>
    <property type="match status" value="1"/>
</dbReference>
<dbReference type="Proteomes" id="UP000053676">
    <property type="component" value="Unassembled WGS sequence"/>
</dbReference>
<protein>
    <recommendedName>
        <fullName evidence="3">RBR-type E3 ubiquitin transferase</fullName>
    </recommendedName>
</protein>
<evidence type="ECO:0008006" key="3">
    <source>
        <dbReference type="Google" id="ProtNLM"/>
    </source>
</evidence>
<dbReference type="EMBL" id="KI660176">
    <property type="protein sequence ID" value="ETN77363.1"/>
    <property type="molecule type" value="Genomic_DNA"/>
</dbReference>
<dbReference type="AlphaFoldDB" id="W2T658"/>
<accession>W2T658</accession>
<dbReference type="KEGG" id="nai:NECAME_11112"/>
<sequence length="66" mass="7774">MRYRLQAEMEEAMKKKIDGCNKMICPACKTAFCWVCEVILNLRDPYKHYNSGECQEPLFEIPEDLV</sequence>
<name>W2T658_NECAM</name>
<dbReference type="Pfam" id="PF26200">
    <property type="entry name" value="Rcat_RNF216"/>
    <property type="match status" value="1"/>
</dbReference>
<evidence type="ECO:0000313" key="2">
    <source>
        <dbReference type="Proteomes" id="UP000053676"/>
    </source>
</evidence>
<gene>
    <name evidence="1" type="ORF">NECAME_11112</name>
</gene>
<evidence type="ECO:0000313" key="1">
    <source>
        <dbReference type="EMBL" id="ETN77363.1"/>
    </source>
</evidence>
<organism evidence="1 2">
    <name type="scientific">Necator americanus</name>
    <name type="common">Human hookworm</name>
    <dbReference type="NCBI Taxonomy" id="51031"/>
    <lineage>
        <taxon>Eukaryota</taxon>
        <taxon>Metazoa</taxon>
        <taxon>Ecdysozoa</taxon>
        <taxon>Nematoda</taxon>
        <taxon>Chromadorea</taxon>
        <taxon>Rhabditida</taxon>
        <taxon>Rhabditina</taxon>
        <taxon>Rhabditomorpha</taxon>
        <taxon>Strongyloidea</taxon>
        <taxon>Ancylostomatidae</taxon>
        <taxon>Bunostominae</taxon>
        <taxon>Necator</taxon>
    </lineage>
</organism>
<reference evidence="2" key="1">
    <citation type="journal article" date="2014" name="Nat. Genet.">
        <title>Genome of the human hookworm Necator americanus.</title>
        <authorList>
            <person name="Tang Y.T."/>
            <person name="Gao X."/>
            <person name="Rosa B.A."/>
            <person name="Abubucker S."/>
            <person name="Hallsworth-Pepin K."/>
            <person name="Martin J."/>
            <person name="Tyagi R."/>
            <person name="Heizer E."/>
            <person name="Zhang X."/>
            <person name="Bhonagiri-Palsikar V."/>
            <person name="Minx P."/>
            <person name="Warren W.C."/>
            <person name="Wang Q."/>
            <person name="Zhan B."/>
            <person name="Hotez P.J."/>
            <person name="Sternberg P.W."/>
            <person name="Dougall A."/>
            <person name="Gaze S.T."/>
            <person name="Mulvenna J."/>
            <person name="Sotillo J."/>
            <person name="Ranganathan S."/>
            <person name="Rabelo E.M."/>
            <person name="Wilson R.K."/>
            <person name="Felgner P.L."/>
            <person name="Bethony J."/>
            <person name="Hawdon J.M."/>
            <person name="Gasser R.B."/>
            <person name="Loukas A."/>
            <person name="Mitreva M."/>
        </authorList>
    </citation>
    <scope>NUCLEOTIDE SEQUENCE [LARGE SCALE GENOMIC DNA]</scope>
</reference>
<dbReference type="Gene3D" id="1.20.120.1750">
    <property type="match status" value="1"/>
</dbReference>
<proteinExistence type="predicted"/>
<dbReference type="OrthoDB" id="1431934at2759"/>